<feature type="compositionally biased region" description="Polar residues" evidence="1">
    <location>
        <begin position="43"/>
        <end position="57"/>
    </location>
</feature>
<organism evidence="2 3">
    <name type="scientific">Mycobacterium avium subsp. hominissuis</name>
    <dbReference type="NCBI Taxonomy" id="439334"/>
    <lineage>
        <taxon>Bacteria</taxon>
        <taxon>Bacillati</taxon>
        <taxon>Actinomycetota</taxon>
        <taxon>Actinomycetes</taxon>
        <taxon>Mycobacteriales</taxon>
        <taxon>Mycobacteriaceae</taxon>
        <taxon>Mycobacterium</taxon>
        <taxon>Mycobacterium avium complex (MAC)</taxon>
    </lineage>
</organism>
<dbReference type="AlphaFoldDB" id="A0AAI8SKU8"/>
<evidence type="ECO:0000313" key="2">
    <source>
        <dbReference type="EMBL" id="BBN46887.1"/>
    </source>
</evidence>
<name>A0AAI8SKU8_MYCAV</name>
<gene>
    <name evidence="2" type="ORF">JPH1_13620</name>
</gene>
<sequence length="87" mass="9053">MLVSPQNSRVDDDPRSGIDSVVVVVVLAVESEGALGSAGAAQDSGTLFTKNPTTPASAITRPRDFRNFTGTVCIVESASTPITEMRS</sequence>
<evidence type="ECO:0000313" key="3">
    <source>
        <dbReference type="Proteomes" id="UP000327362"/>
    </source>
</evidence>
<dbReference type="EMBL" id="AP020326">
    <property type="protein sequence ID" value="BBN46887.1"/>
    <property type="molecule type" value="Genomic_DNA"/>
</dbReference>
<protein>
    <submittedName>
        <fullName evidence="2">Uncharacterized protein</fullName>
    </submittedName>
</protein>
<evidence type="ECO:0000256" key="1">
    <source>
        <dbReference type="SAM" id="MobiDB-lite"/>
    </source>
</evidence>
<feature type="region of interest" description="Disordered" evidence="1">
    <location>
        <begin position="35"/>
        <end position="61"/>
    </location>
</feature>
<accession>A0AAI8SKU8</accession>
<dbReference type="Proteomes" id="UP000327362">
    <property type="component" value="Chromosome"/>
</dbReference>
<proteinExistence type="predicted"/>
<reference evidence="2 3" key="1">
    <citation type="submission" date="2019-09" db="EMBL/GenBank/DDBJ databases">
        <title>Complete genome sequence of Mycobacterium avium subsp. hominissuis strain JP-H-1.</title>
        <authorList>
            <person name="Kinoshita Y."/>
            <person name="Niwa H."/>
            <person name="Uchida-Fujii E."/>
            <person name="Nukada T."/>
        </authorList>
    </citation>
    <scope>NUCLEOTIDE SEQUENCE [LARGE SCALE GENOMIC DNA]</scope>
    <source>
        <strain evidence="2 3">JP-H-1</strain>
    </source>
</reference>